<dbReference type="PANTHER" id="PTHR11908:SF132">
    <property type="entry name" value="ALDEHYDE OXIDASE 1-RELATED"/>
    <property type="match status" value="1"/>
</dbReference>
<accession>A0A286GYH5</accession>
<sequence length="779" mass="81641">MGRFGMGQALRRVEDQRFLTGTGRYTDDIRLPGETVGVVVRSPFAHGVIRELDVMAAREMPGVLAVLTADDLAAQGIGDLPVGVLPRGSDGGKMPLLPRPVLARERVRYVGEPVAFVVAETLEQARAAAEAVMLDVEDLPAVADLAEASAPDAPALWDEAPGNVLLHWDMGDAAGVAEAFAGAAHVVALDLVNSRLAPTPLEPRGAIGEWDAAAGAFTLTTGSQGSHLLRDWLATAVLKVDKESLRVVCPDVGGGFGMRMFLFHEQALVLLAARTVGRPVKWIADRGEGFQNDTHGRDHLTHAEAAVDADGCIRAIRVDIRANVGAYVSQYGAFVPTMAGSAMMTGVYAIPVAHVRVRCMVTNTAPVDAYRGAGRPEAAYVIERLVEATARRLGLPREEVRRRNFIPPEAMPYRTALGKTYDSGEFARLMDACMRRADWAGFEARRAEAKARGMLRGLGMSYYIEACGGGGDETAHLHLDADGSATVLIGTQSSGQGHETAYAQMVAAELGLPVDRIRVVQGDTAVVPTGKGTGGSRSLPVGGASLSQAVDKVIATGKGIAARLLDVPAEDVSFDDGTFRARGTNQVKTLAEVAAAAFDPAVVPEATGLKEQAAWTPPEATYPNGCHICEVEVDPGTGAVRVVGYWVVDDVGVVINPLLLKGQIIGGLCQGVGQALLEEVVYEPGTAQLLTGSLMDYALPRADLLPDIDFSTVEIPCRTNLLGVKGAGEAGTIGATPAAVSAVLDALAPLGVTHIDMPATPLKVWRAIQAAAGPAAAAE</sequence>
<reference evidence="4 5" key="1">
    <citation type="submission" date="2017-09" db="EMBL/GenBank/DDBJ databases">
        <authorList>
            <person name="Ehlers B."/>
            <person name="Leendertz F.H."/>
        </authorList>
    </citation>
    <scope>NUCLEOTIDE SEQUENCE [LARGE SCALE GENOMIC DNA]</scope>
    <source>
        <strain evidence="4 5">USBA 140</strain>
    </source>
</reference>
<dbReference type="InterPro" id="IPR016208">
    <property type="entry name" value="Ald_Oxase/xanthine_DH-like"/>
</dbReference>
<protein>
    <submittedName>
        <fullName evidence="4">Xanthine dehydrogenase, molybdenum binding subunit apoprotein</fullName>
    </submittedName>
</protein>
<dbReference type="GO" id="GO:0005506">
    <property type="term" value="F:iron ion binding"/>
    <property type="evidence" value="ECO:0007669"/>
    <property type="project" value="InterPro"/>
</dbReference>
<evidence type="ECO:0000313" key="5">
    <source>
        <dbReference type="Proteomes" id="UP000219621"/>
    </source>
</evidence>
<dbReference type="InterPro" id="IPR046867">
    <property type="entry name" value="AldOxase/xan_DH_MoCoBD2"/>
</dbReference>
<dbReference type="Pfam" id="PF02738">
    <property type="entry name" value="MoCoBD_1"/>
    <property type="match status" value="1"/>
</dbReference>
<dbReference type="AlphaFoldDB" id="A0A286GYH5"/>
<dbReference type="GO" id="GO:0016491">
    <property type="term" value="F:oxidoreductase activity"/>
    <property type="evidence" value="ECO:0007669"/>
    <property type="project" value="UniProtKB-KW"/>
</dbReference>
<dbReference type="EMBL" id="OCNJ01000013">
    <property type="protein sequence ID" value="SOE00585.1"/>
    <property type="molecule type" value="Genomic_DNA"/>
</dbReference>
<feature type="domain" description="Aldehyde oxidase/xanthine dehydrogenase a/b hammerhead" evidence="3">
    <location>
        <begin position="20"/>
        <end position="140"/>
    </location>
</feature>
<dbReference type="Proteomes" id="UP000219621">
    <property type="component" value="Unassembled WGS sequence"/>
</dbReference>
<dbReference type="SMART" id="SM01008">
    <property type="entry name" value="Ald_Xan_dh_C"/>
    <property type="match status" value="1"/>
</dbReference>
<dbReference type="SUPFAM" id="SSF56003">
    <property type="entry name" value="Molybdenum cofactor-binding domain"/>
    <property type="match status" value="1"/>
</dbReference>
<dbReference type="Gene3D" id="3.30.365.10">
    <property type="entry name" value="Aldehyde oxidase/xanthine dehydrogenase, molybdopterin binding domain"/>
    <property type="match status" value="4"/>
</dbReference>
<dbReference type="InterPro" id="IPR008274">
    <property type="entry name" value="AldOxase/xan_DH_MoCoBD1"/>
</dbReference>
<keyword evidence="1" id="KW-0500">Molybdenum</keyword>
<dbReference type="Pfam" id="PF01315">
    <property type="entry name" value="Ald_Xan_dh_C"/>
    <property type="match status" value="1"/>
</dbReference>
<dbReference type="RefSeq" id="WP_097281280.1">
    <property type="nucleotide sequence ID" value="NZ_OCNJ01000013.1"/>
</dbReference>
<evidence type="ECO:0000256" key="1">
    <source>
        <dbReference type="ARBA" id="ARBA00022505"/>
    </source>
</evidence>
<dbReference type="OrthoDB" id="9758509at2"/>
<dbReference type="InterPro" id="IPR036856">
    <property type="entry name" value="Ald_Oxase/Xan_DH_a/b_sf"/>
</dbReference>
<dbReference type="Gene3D" id="3.90.1170.50">
    <property type="entry name" value="Aldehyde oxidase/xanthine dehydrogenase, a/b hammerhead"/>
    <property type="match status" value="1"/>
</dbReference>
<keyword evidence="2" id="KW-0560">Oxidoreductase</keyword>
<dbReference type="InterPro" id="IPR037165">
    <property type="entry name" value="AldOxase/xan_DH_Mopterin-bd_sf"/>
</dbReference>
<evidence type="ECO:0000313" key="4">
    <source>
        <dbReference type="EMBL" id="SOE00585.1"/>
    </source>
</evidence>
<dbReference type="PANTHER" id="PTHR11908">
    <property type="entry name" value="XANTHINE DEHYDROGENASE"/>
    <property type="match status" value="1"/>
</dbReference>
<dbReference type="SUPFAM" id="SSF54665">
    <property type="entry name" value="CO dehydrogenase molybdoprotein N-domain-like"/>
    <property type="match status" value="1"/>
</dbReference>
<organism evidence="4 5">
    <name type="scientific">Caenispirillum bisanense</name>
    <dbReference type="NCBI Taxonomy" id="414052"/>
    <lineage>
        <taxon>Bacteria</taxon>
        <taxon>Pseudomonadati</taxon>
        <taxon>Pseudomonadota</taxon>
        <taxon>Alphaproteobacteria</taxon>
        <taxon>Rhodospirillales</taxon>
        <taxon>Novispirillaceae</taxon>
        <taxon>Caenispirillum</taxon>
    </lineage>
</organism>
<name>A0A286GYH5_9PROT</name>
<evidence type="ECO:0000256" key="2">
    <source>
        <dbReference type="ARBA" id="ARBA00023002"/>
    </source>
</evidence>
<keyword evidence="5" id="KW-1185">Reference proteome</keyword>
<dbReference type="Pfam" id="PF20256">
    <property type="entry name" value="MoCoBD_2"/>
    <property type="match status" value="1"/>
</dbReference>
<gene>
    <name evidence="4" type="ORF">SAMN05421508_11349</name>
</gene>
<dbReference type="InterPro" id="IPR000674">
    <property type="entry name" value="Ald_Oxase/Xan_DH_a/b"/>
</dbReference>
<proteinExistence type="predicted"/>
<evidence type="ECO:0000259" key="3">
    <source>
        <dbReference type="SMART" id="SM01008"/>
    </source>
</evidence>